<accession>A0A8S9MQE5</accession>
<evidence type="ECO:0008006" key="3">
    <source>
        <dbReference type="Google" id="ProtNLM"/>
    </source>
</evidence>
<organism evidence="1 2">
    <name type="scientific">Brassica cretica</name>
    <name type="common">Mustard</name>
    <dbReference type="NCBI Taxonomy" id="69181"/>
    <lineage>
        <taxon>Eukaryota</taxon>
        <taxon>Viridiplantae</taxon>
        <taxon>Streptophyta</taxon>
        <taxon>Embryophyta</taxon>
        <taxon>Tracheophyta</taxon>
        <taxon>Spermatophyta</taxon>
        <taxon>Magnoliopsida</taxon>
        <taxon>eudicotyledons</taxon>
        <taxon>Gunneridae</taxon>
        <taxon>Pentapetalae</taxon>
        <taxon>rosids</taxon>
        <taxon>malvids</taxon>
        <taxon>Brassicales</taxon>
        <taxon>Brassicaceae</taxon>
        <taxon>Brassiceae</taxon>
        <taxon>Brassica</taxon>
    </lineage>
</organism>
<protein>
    <recommendedName>
        <fullName evidence="3">Myb-like domain-containing protein</fullName>
    </recommendedName>
</protein>
<comment type="caution">
    <text evidence="1">The sequence shown here is derived from an EMBL/GenBank/DDBJ whole genome shotgun (WGS) entry which is preliminary data.</text>
</comment>
<proteinExistence type="predicted"/>
<dbReference type="AlphaFoldDB" id="A0A8S9MQE5"/>
<dbReference type="Proteomes" id="UP000712281">
    <property type="component" value="Unassembled WGS sequence"/>
</dbReference>
<name>A0A8S9MQE5_BRACR</name>
<reference evidence="1" key="1">
    <citation type="submission" date="2019-12" db="EMBL/GenBank/DDBJ databases">
        <title>Genome sequencing and annotation of Brassica cretica.</title>
        <authorList>
            <person name="Studholme D.J."/>
            <person name="Sarris P.F."/>
        </authorList>
    </citation>
    <scope>NUCLEOTIDE SEQUENCE</scope>
    <source>
        <strain evidence="1">PFS-001/15</strain>
        <tissue evidence="1">Leaf</tissue>
    </source>
</reference>
<evidence type="ECO:0000313" key="2">
    <source>
        <dbReference type="Proteomes" id="UP000712281"/>
    </source>
</evidence>
<dbReference type="EMBL" id="QGKW02000007">
    <property type="protein sequence ID" value="KAF2619479.1"/>
    <property type="molecule type" value="Genomic_DNA"/>
</dbReference>
<evidence type="ECO:0000313" key="1">
    <source>
        <dbReference type="EMBL" id="KAF2619479.1"/>
    </source>
</evidence>
<gene>
    <name evidence="1" type="ORF">F2Q68_00041277</name>
</gene>
<sequence>MDPHQSHFSSFLNLLNSQGLLNNEYSTQFLSFSPTPDLGGSASRAQSGEDRKQRCKWSIAEDLVLIGAWLNTSKDSIDKSINN</sequence>